<reference evidence="7" key="1">
    <citation type="journal article" date="2019" name="Int. J. Syst. Evol. Microbiol.">
        <title>The Global Catalogue of Microorganisms (GCM) 10K type strain sequencing project: providing services to taxonomists for standard genome sequencing and annotation.</title>
        <authorList>
            <consortium name="The Broad Institute Genomics Platform"/>
            <consortium name="The Broad Institute Genome Sequencing Center for Infectious Disease"/>
            <person name="Wu L."/>
            <person name="Ma J."/>
        </authorList>
    </citation>
    <scope>NUCLEOTIDE SEQUENCE [LARGE SCALE GENOMIC DNA]</scope>
    <source>
        <strain evidence="7">CGMCC 1.15043</strain>
    </source>
</reference>
<dbReference type="InterPro" id="IPR036388">
    <property type="entry name" value="WH-like_DNA-bd_sf"/>
</dbReference>
<dbReference type="RefSeq" id="WP_189020189.1">
    <property type="nucleotide sequence ID" value="NZ_BMHE01000069.1"/>
</dbReference>
<dbReference type="Gene3D" id="1.10.10.10">
    <property type="entry name" value="Winged helix-like DNA-binding domain superfamily/Winged helix DNA-binding domain"/>
    <property type="match status" value="1"/>
</dbReference>
<dbReference type="Proteomes" id="UP000615455">
    <property type="component" value="Unassembled WGS sequence"/>
</dbReference>
<dbReference type="InterPro" id="IPR014757">
    <property type="entry name" value="Tscrpt_reg_IclR_C"/>
</dbReference>
<dbReference type="InterPro" id="IPR029016">
    <property type="entry name" value="GAF-like_dom_sf"/>
</dbReference>
<dbReference type="PROSITE" id="PS51078">
    <property type="entry name" value="ICLR_ED"/>
    <property type="match status" value="1"/>
</dbReference>
<evidence type="ECO:0000259" key="4">
    <source>
        <dbReference type="PROSITE" id="PS51077"/>
    </source>
</evidence>
<evidence type="ECO:0000256" key="1">
    <source>
        <dbReference type="ARBA" id="ARBA00023015"/>
    </source>
</evidence>
<protein>
    <submittedName>
        <fullName evidence="6">Transcriptional regulator</fullName>
    </submittedName>
</protein>
<accession>A0ABQ1FH52</accession>
<evidence type="ECO:0000313" key="7">
    <source>
        <dbReference type="Proteomes" id="UP000615455"/>
    </source>
</evidence>
<dbReference type="SUPFAM" id="SSF55781">
    <property type="entry name" value="GAF domain-like"/>
    <property type="match status" value="1"/>
</dbReference>
<keyword evidence="1" id="KW-0805">Transcription regulation</keyword>
<dbReference type="InterPro" id="IPR005471">
    <property type="entry name" value="Tscrpt_reg_IclR_N"/>
</dbReference>
<feature type="domain" description="HTH iclR-type" evidence="4">
    <location>
        <begin position="9"/>
        <end position="71"/>
    </location>
</feature>
<name>A0ABQ1FH52_9BACL</name>
<sequence length="257" mass="28796">MPNTNPQLLLSVQNALSLLKLFTVKTPEKRLTELAHELGLGKSTTSRLLSTLLNEGFVFQDPVTHKYRLGQRIVSLYHVMVTSYVDLTEAARPLIERLARETSEALRVAVLEENEVSYIFQIDSSRKEDIAAYVGGRNPLHCTSSGKMLLAFQDESAVNKLLNRPLTAYTSKTITDPSKLKDQLQQIRKQDYCVNNGEFIENLVSISSPIRDSTGQVISALTLIAPLQRMDETQIASCTHKVVKTAKEISRQFGYLK</sequence>
<keyword evidence="7" id="KW-1185">Reference proteome</keyword>
<proteinExistence type="predicted"/>
<keyword evidence="2" id="KW-0238">DNA-binding</keyword>
<dbReference type="Pfam" id="PF01614">
    <property type="entry name" value="IclR_C"/>
    <property type="match status" value="1"/>
</dbReference>
<evidence type="ECO:0000259" key="5">
    <source>
        <dbReference type="PROSITE" id="PS51078"/>
    </source>
</evidence>
<dbReference type="InterPro" id="IPR036390">
    <property type="entry name" value="WH_DNA-bd_sf"/>
</dbReference>
<keyword evidence="3" id="KW-0804">Transcription</keyword>
<dbReference type="PANTHER" id="PTHR30136:SF35">
    <property type="entry name" value="HTH-TYPE TRANSCRIPTIONAL REGULATOR RV1719"/>
    <property type="match status" value="1"/>
</dbReference>
<feature type="domain" description="IclR-ED" evidence="5">
    <location>
        <begin position="72"/>
        <end position="255"/>
    </location>
</feature>
<dbReference type="InterPro" id="IPR050707">
    <property type="entry name" value="HTH_MetabolicPath_Reg"/>
</dbReference>
<dbReference type="PANTHER" id="PTHR30136">
    <property type="entry name" value="HELIX-TURN-HELIX TRANSCRIPTIONAL REGULATOR, ICLR FAMILY"/>
    <property type="match status" value="1"/>
</dbReference>
<dbReference type="Gene3D" id="3.30.450.40">
    <property type="match status" value="1"/>
</dbReference>
<comment type="caution">
    <text evidence="6">The sequence shown here is derived from an EMBL/GenBank/DDBJ whole genome shotgun (WGS) entry which is preliminary data.</text>
</comment>
<dbReference type="SUPFAM" id="SSF46785">
    <property type="entry name" value="Winged helix' DNA-binding domain"/>
    <property type="match status" value="1"/>
</dbReference>
<evidence type="ECO:0000313" key="6">
    <source>
        <dbReference type="EMBL" id="GGA13183.1"/>
    </source>
</evidence>
<dbReference type="Pfam" id="PF09339">
    <property type="entry name" value="HTH_IclR"/>
    <property type="match status" value="1"/>
</dbReference>
<organism evidence="6 7">
    <name type="scientific">Paenibacillus marchantiophytorum</name>
    <dbReference type="NCBI Taxonomy" id="1619310"/>
    <lineage>
        <taxon>Bacteria</taxon>
        <taxon>Bacillati</taxon>
        <taxon>Bacillota</taxon>
        <taxon>Bacilli</taxon>
        <taxon>Bacillales</taxon>
        <taxon>Paenibacillaceae</taxon>
        <taxon>Paenibacillus</taxon>
    </lineage>
</organism>
<evidence type="ECO:0000256" key="2">
    <source>
        <dbReference type="ARBA" id="ARBA00023125"/>
    </source>
</evidence>
<evidence type="ECO:0000256" key="3">
    <source>
        <dbReference type="ARBA" id="ARBA00023163"/>
    </source>
</evidence>
<gene>
    <name evidence="6" type="ORF">GCM10008018_67640</name>
</gene>
<dbReference type="EMBL" id="BMHE01000069">
    <property type="protein sequence ID" value="GGA13183.1"/>
    <property type="molecule type" value="Genomic_DNA"/>
</dbReference>
<dbReference type="PROSITE" id="PS51077">
    <property type="entry name" value="HTH_ICLR"/>
    <property type="match status" value="1"/>
</dbReference>
<dbReference type="SMART" id="SM00346">
    <property type="entry name" value="HTH_ICLR"/>
    <property type="match status" value="1"/>
</dbReference>